<name>A0A0F7L2A5_9VIRU</name>
<protein>
    <submittedName>
        <fullName evidence="1">Uncharacterized protein</fullName>
    </submittedName>
</protein>
<accession>A0A0F7L2A5</accession>
<proteinExistence type="predicted"/>
<reference evidence="1" key="1">
    <citation type="journal article" date="2015" name="Front. Microbiol.">
        <title>Combining genomic sequencing methods to explore viral diversity and reveal potential virus-host interactions.</title>
        <authorList>
            <person name="Chow C.E."/>
            <person name="Winget D.M."/>
            <person name="White R.A.III."/>
            <person name="Hallam S.J."/>
            <person name="Suttle C.A."/>
        </authorList>
    </citation>
    <scope>NUCLEOTIDE SEQUENCE</scope>
    <source>
        <strain evidence="1">Anoxic3_1</strain>
    </source>
</reference>
<sequence length="85" mass="8800">MARTLAAASRTCCPMVDRCASGKRLNKSISTSVISLSTLSVPATFPSVRPGVSLPVLGSLVEPARCGSPAMIPWMSRAMASATSF</sequence>
<evidence type="ECO:0000313" key="1">
    <source>
        <dbReference type="EMBL" id="AKH45975.1"/>
    </source>
</evidence>
<reference evidence="1" key="2">
    <citation type="submission" date="2015-03" db="EMBL/GenBank/DDBJ databases">
        <authorList>
            <person name="Chow C.-E.T."/>
            <person name="Winget D.M."/>
            <person name="White R.A.III."/>
            <person name="Hallam S.J."/>
            <person name="Suttle C.A."/>
        </authorList>
    </citation>
    <scope>NUCLEOTIDE SEQUENCE</scope>
    <source>
        <strain evidence="1">Anoxic3_1</strain>
    </source>
</reference>
<organism evidence="1">
    <name type="scientific">uncultured marine virus</name>
    <dbReference type="NCBI Taxonomy" id="186617"/>
    <lineage>
        <taxon>Viruses</taxon>
        <taxon>environmental samples</taxon>
    </lineage>
</organism>
<dbReference type="EMBL" id="KR029577">
    <property type="protein sequence ID" value="AKH45975.1"/>
    <property type="molecule type" value="Genomic_DNA"/>
</dbReference>